<dbReference type="Gene3D" id="3.40.50.150">
    <property type="entry name" value="Vaccinia Virus protein VP39"/>
    <property type="match status" value="1"/>
</dbReference>
<dbReference type="Proteomes" id="UP001307705">
    <property type="component" value="Unassembled WGS sequence"/>
</dbReference>
<evidence type="ECO:0000313" key="3">
    <source>
        <dbReference type="Proteomes" id="UP001307705"/>
    </source>
</evidence>
<comment type="caution">
    <text evidence="2">The sequence shown here is derived from an EMBL/GenBank/DDBJ whole genome shotgun (WGS) entry which is preliminary data.</text>
</comment>
<name>A0ABQ6Q151_9BACT</name>
<dbReference type="CDD" id="cd02440">
    <property type="entry name" value="AdoMet_MTases"/>
    <property type="match status" value="1"/>
</dbReference>
<keyword evidence="1" id="KW-0175">Coiled coil</keyword>
<dbReference type="SUPFAM" id="SSF53335">
    <property type="entry name" value="S-adenosyl-L-methionine-dependent methyltransferases"/>
    <property type="match status" value="1"/>
</dbReference>
<proteinExistence type="predicted"/>
<dbReference type="RefSeq" id="WP_338228751.1">
    <property type="nucleotide sequence ID" value="NZ_BTPE01000006.1"/>
</dbReference>
<dbReference type="PANTHER" id="PTHR43861">
    <property type="entry name" value="TRANS-ACONITATE 2-METHYLTRANSFERASE-RELATED"/>
    <property type="match status" value="1"/>
</dbReference>
<sequence>MTERLVKCPLCKSGHFLNYHEIKDFSVSKEHFLLNKCADCQLIFTNPRPTKESIAPYYDFPDYYSHQTEAKSITHWIYNQVKKKNLSNKLSLINSLSQDKSLLDYGCGAGDLIHYAQNKGWKVSGIEPNPGARAIANQKTKNKVKEEIEELKKNKEFSVITLFHVLEHIHDLRKTVKKILTHLKSEGYLIIAVPNPESWDARKYGDKWAGWDVPRHLYHFNEEAIQQFQQIFDLNLVDKRPMLFDSYYVSLLSEGYKEEKASLVKKYLNAIQSGYQSNKKAKANNSYSSNIYIFQKK</sequence>
<accession>A0ABQ6Q151</accession>
<dbReference type="InterPro" id="IPR029063">
    <property type="entry name" value="SAM-dependent_MTases_sf"/>
</dbReference>
<organism evidence="2 3">
    <name type="scientific">Algoriphagus taiwanensis</name>
    <dbReference type="NCBI Taxonomy" id="1445656"/>
    <lineage>
        <taxon>Bacteria</taxon>
        <taxon>Pseudomonadati</taxon>
        <taxon>Bacteroidota</taxon>
        <taxon>Cytophagia</taxon>
        <taxon>Cytophagales</taxon>
        <taxon>Cyclobacteriaceae</taxon>
        <taxon>Algoriphagus</taxon>
    </lineage>
</organism>
<reference evidence="2 3" key="1">
    <citation type="submission" date="2023-08" db="EMBL/GenBank/DDBJ databases">
        <title>Draft genome sequence of Algoriphagus taiwanensis.</title>
        <authorList>
            <person name="Takatani N."/>
            <person name="Hosokawa M."/>
            <person name="Sawabe T."/>
        </authorList>
    </citation>
    <scope>NUCLEOTIDE SEQUENCE [LARGE SCALE GENOMIC DNA]</scope>
    <source>
        <strain evidence="2 3">JCM 19755</strain>
    </source>
</reference>
<dbReference type="EMBL" id="BTPE01000006">
    <property type="protein sequence ID" value="GMQ33920.1"/>
    <property type="molecule type" value="Genomic_DNA"/>
</dbReference>
<evidence type="ECO:0000313" key="2">
    <source>
        <dbReference type="EMBL" id="GMQ33920.1"/>
    </source>
</evidence>
<evidence type="ECO:0000256" key="1">
    <source>
        <dbReference type="SAM" id="Coils"/>
    </source>
</evidence>
<protein>
    <submittedName>
        <fullName evidence="2">Class I SAM-dependent methyltransferase</fullName>
    </submittedName>
</protein>
<dbReference type="Pfam" id="PF13489">
    <property type="entry name" value="Methyltransf_23"/>
    <property type="match status" value="1"/>
</dbReference>
<gene>
    <name evidence="2" type="ORF">Ataiwa_21920</name>
</gene>
<keyword evidence="3" id="KW-1185">Reference proteome</keyword>
<feature type="coiled-coil region" evidence="1">
    <location>
        <begin position="134"/>
        <end position="161"/>
    </location>
</feature>
<dbReference type="GO" id="GO:0008168">
    <property type="term" value="F:methyltransferase activity"/>
    <property type="evidence" value="ECO:0007669"/>
    <property type="project" value="UniProtKB-KW"/>
</dbReference>
<keyword evidence="2" id="KW-0489">Methyltransferase</keyword>
<dbReference type="PANTHER" id="PTHR43861:SF6">
    <property type="entry name" value="METHYLTRANSFERASE TYPE 11"/>
    <property type="match status" value="1"/>
</dbReference>
<keyword evidence="2" id="KW-0808">Transferase</keyword>
<dbReference type="GO" id="GO:0032259">
    <property type="term" value="P:methylation"/>
    <property type="evidence" value="ECO:0007669"/>
    <property type="project" value="UniProtKB-KW"/>
</dbReference>